<evidence type="ECO:0000313" key="6">
    <source>
        <dbReference type="EMBL" id="AKT44138.1"/>
    </source>
</evidence>
<dbReference type="PANTHER" id="PTHR22604">
    <property type="entry name" value="OXIDOREDUCTASES"/>
    <property type="match status" value="1"/>
</dbReference>
<protein>
    <submittedName>
        <fullName evidence="6">Glucose-fructose oxidoreductase</fullName>
        <ecNumber evidence="6">1.1.99.28</ecNumber>
    </submittedName>
</protein>
<dbReference type="PROSITE" id="PS51318">
    <property type="entry name" value="TAT"/>
    <property type="match status" value="1"/>
</dbReference>
<dbReference type="InterPro" id="IPR006311">
    <property type="entry name" value="TAT_signal"/>
</dbReference>
<gene>
    <name evidence="6" type="ORF">CMC5_083780</name>
</gene>
<evidence type="ECO:0000256" key="2">
    <source>
        <dbReference type="ARBA" id="ARBA00023002"/>
    </source>
</evidence>
<sequence length="423" mass="45469">MSDAKPLSFSRRDFFVAAGAASVGGIASHLVSKQIDYSGAAQPTAPATQALPAITAPPPSAATSAPQEDVGPVEPPNAQSPDAEVPRATKKLGWAIVGLGKLALEEVLPAFGVAKHARLAALVSGHQDKALQVAEAYGLDPKNVYGYEMFDTIEDNPAVDIVYVILPNSMHAEYTIRGFRAGKHVLCEKPMAPTTDECTRMIAAAKRAGKKLMVAYRLRYEPINQKVIEMCRSKELGPLRTFEASHVQVTRAPNIRLSSKLAGGPLGDIGIYCINAARYVAGEEPVEVTAMMHQPHDDGNFREVPAGYAFTMRFPSGMLAHCDCHFAAAKSARYRVHCADGYIDVDPAFTYEGLELRVNREAGTTRLQVEPVNQFAAEMDHFSLAVMNDTAPLTPGEEGLADVRVIKAIEEAARSGRTVKIGA</sequence>
<comment type="similarity">
    <text evidence="1">Belongs to the Gfo/Idh/MocA family.</text>
</comment>
<keyword evidence="2 6" id="KW-0560">Oxidoreductase</keyword>
<dbReference type="KEGG" id="ccro:CMC5_083780"/>
<dbReference type="GO" id="GO:0047061">
    <property type="term" value="F:glucose-fructose oxidoreductase activity"/>
    <property type="evidence" value="ECO:0007669"/>
    <property type="project" value="UniProtKB-EC"/>
</dbReference>
<evidence type="ECO:0000259" key="5">
    <source>
        <dbReference type="Pfam" id="PF22725"/>
    </source>
</evidence>
<evidence type="ECO:0000256" key="1">
    <source>
        <dbReference type="ARBA" id="ARBA00010928"/>
    </source>
</evidence>
<dbReference type="RefSeq" id="WP_082363330.1">
    <property type="nucleotide sequence ID" value="NZ_CP012159.1"/>
</dbReference>
<dbReference type="Proteomes" id="UP000067626">
    <property type="component" value="Chromosome"/>
</dbReference>
<dbReference type="EMBL" id="CP012159">
    <property type="protein sequence ID" value="AKT44138.1"/>
    <property type="molecule type" value="Genomic_DNA"/>
</dbReference>
<proteinExistence type="inferred from homology"/>
<dbReference type="Gene3D" id="3.30.360.10">
    <property type="entry name" value="Dihydrodipicolinate Reductase, domain 2"/>
    <property type="match status" value="1"/>
</dbReference>
<dbReference type="InterPro" id="IPR000683">
    <property type="entry name" value="Gfo/Idh/MocA-like_OxRdtase_N"/>
</dbReference>
<dbReference type="Pfam" id="PF01408">
    <property type="entry name" value="GFO_IDH_MocA"/>
    <property type="match status" value="1"/>
</dbReference>
<dbReference type="InterPro" id="IPR055170">
    <property type="entry name" value="GFO_IDH_MocA-like_dom"/>
</dbReference>
<organism evidence="6 7">
    <name type="scientific">Chondromyces crocatus</name>
    <dbReference type="NCBI Taxonomy" id="52"/>
    <lineage>
        <taxon>Bacteria</taxon>
        <taxon>Pseudomonadati</taxon>
        <taxon>Myxococcota</taxon>
        <taxon>Polyangia</taxon>
        <taxon>Polyangiales</taxon>
        <taxon>Polyangiaceae</taxon>
        <taxon>Chondromyces</taxon>
    </lineage>
</organism>
<dbReference type="STRING" id="52.CMC5_083780"/>
<dbReference type="InterPro" id="IPR036291">
    <property type="entry name" value="NAD(P)-bd_dom_sf"/>
</dbReference>
<feature type="domain" description="Gfo/Idh/MocA-like oxidoreductase N-terminal" evidence="4">
    <location>
        <begin position="93"/>
        <end position="216"/>
    </location>
</feature>
<feature type="domain" description="GFO/IDH/MocA-like oxidoreductase" evidence="5">
    <location>
        <begin position="225"/>
        <end position="343"/>
    </location>
</feature>
<evidence type="ECO:0000256" key="3">
    <source>
        <dbReference type="SAM" id="MobiDB-lite"/>
    </source>
</evidence>
<accession>A0A0K1EU40</accession>
<dbReference type="Gene3D" id="3.40.50.720">
    <property type="entry name" value="NAD(P)-binding Rossmann-like Domain"/>
    <property type="match status" value="1"/>
</dbReference>
<dbReference type="OrthoDB" id="9793050at2"/>
<dbReference type="AlphaFoldDB" id="A0A0K1EU40"/>
<evidence type="ECO:0000259" key="4">
    <source>
        <dbReference type="Pfam" id="PF01408"/>
    </source>
</evidence>
<dbReference type="Pfam" id="PF22725">
    <property type="entry name" value="GFO_IDH_MocA_C3"/>
    <property type="match status" value="1"/>
</dbReference>
<dbReference type="InterPro" id="IPR050984">
    <property type="entry name" value="Gfo/Idh/MocA_domain"/>
</dbReference>
<dbReference type="EC" id="1.1.99.28" evidence="6"/>
<name>A0A0K1EU40_CHOCO</name>
<dbReference type="PATRIC" id="fig|52.7.peg.9206"/>
<dbReference type="InterPro" id="IPR008354">
    <property type="entry name" value="Glc-Fru_OxRdtase_bac"/>
</dbReference>
<dbReference type="GO" id="GO:0000166">
    <property type="term" value="F:nucleotide binding"/>
    <property type="evidence" value="ECO:0007669"/>
    <property type="project" value="InterPro"/>
</dbReference>
<dbReference type="SUPFAM" id="SSF55347">
    <property type="entry name" value="Glyceraldehyde-3-phosphate dehydrogenase-like, C-terminal domain"/>
    <property type="match status" value="1"/>
</dbReference>
<feature type="region of interest" description="Disordered" evidence="3">
    <location>
        <begin position="51"/>
        <end position="84"/>
    </location>
</feature>
<dbReference type="SUPFAM" id="SSF51735">
    <property type="entry name" value="NAD(P)-binding Rossmann-fold domains"/>
    <property type="match status" value="1"/>
</dbReference>
<evidence type="ECO:0000313" key="7">
    <source>
        <dbReference type="Proteomes" id="UP000067626"/>
    </source>
</evidence>
<dbReference type="PANTHER" id="PTHR22604:SF105">
    <property type="entry name" value="TRANS-1,2-DIHYDROBENZENE-1,2-DIOL DEHYDROGENASE"/>
    <property type="match status" value="1"/>
</dbReference>
<dbReference type="PRINTS" id="PR01775">
    <property type="entry name" value="GLFROXRDTASE"/>
</dbReference>
<keyword evidence="7" id="KW-1185">Reference proteome</keyword>
<reference evidence="6 7" key="1">
    <citation type="submission" date="2015-07" db="EMBL/GenBank/DDBJ databases">
        <title>Genome analysis of myxobacterium Chondromyces crocatus Cm c5 reveals a high potential for natural compound synthesis and the genetic basis for the loss of fruiting body formation.</title>
        <authorList>
            <person name="Zaburannyi N."/>
            <person name="Bunk B."/>
            <person name="Maier J."/>
            <person name="Overmann J."/>
            <person name="Mueller R."/>
        </authorList>
    </citation>
    <scope>NUCLEOTIDE SEQUENCE [LARGE SCALE GENOMIC DNA]</scope>
    <source>
        <strain evidence="6 7">Cm c5</strain>
    </source>
</reference>